<evidence type="ECO:0000259" key="3">
    <source>
        <dbReference type="Pfam" id="PF13628"/>
    </source>
</evidence>
<dbReference type="PROSITE" id="PS51257">
    <property type="entry name" value="PROKAR_LIPOPROTEIN"/>
    <property type="match status" value="1"/>
</dbReference>
<name>A0A8T9SS40_9BACT</name>
<protein>
    <submittedName>
        <fullName evidence="4">DUF4142 domain-containing protein</fullName>
    </submittedName>
</protein>
<dbReference type="InterPro" id="IPR012347">
    <property type="entry name" value="Ferritin-like"/>
</dbReference>
<dbReference type="EMBL" id="CP095053">
    <property type="protein sequence ID" value="UOR04635.1"/>
    <property type="molecule type" value="Genomic_DNA"/>
</dbReference>
<dbReference type="Gene3D" id="1.20.1260.10">
    <property type="match status" value="1"/>
</dbReference>
<evidence type="ECO:0000313" key="4">
    <source>
        <dbReference type="EMBL" id="UOR04635.1"/>
    </source>
</evidence>
<evidence type="ECO:0000256" key="2">
    <source>
        <dbReference type="SAM" id="SignalP"/>
    </source>
</evidence>
<dbReference type="RefSeq" id="WP_245092394.1">
    <property type="nucleotide sequence ID" value="NZ_CP095053.1"/>
</dbReference>
<dbReference type="InterPro" id="IPR025419">
    <property type="entry name" value="DUF4142"/>
</dbReference>
<dbReference type="PANTHER" id="PTHR38593:SF1">
    <property type="entry name" value="BLR2558 PROTEIN"/>
    <property type="match status" value="1"/>
</dbReference>
<dbReference type="Proteomes" id="UP000829925">
    <property type="component" value="Chromosome"/>
</dbReference>
<keyword evidence="5" id="KW-1185">Reference proteome</keyword>
<accession>A0A8T9SS40</accession>
<evidence type="ECO:0000313" key="5">
    <source>
        <dbReference type="Proteomes" id="UP000829925"/>
    </source>
</evidence>
<evidence type="ECO:0000256" key="1">
    <source>
        <dbReference type="SAM" id="MobiDB-lite"/>
    </source>
</evidence>
<feature type="signal peptide" evidence="2">
    <location>
        <begin position="1"/>
        <end position="25"/>
    </location>
</feature>
<dbReference type="KEGG" id="haei:MUN82_17005"/>
<reference evidence="4 5" key="1">
    <citation type="submission" date="2022-04" db="EMBL/GenBank/DDBJ databases">
        <title>Hymenobacter sp. isolated from the air.</title>
        <authorList>
            <person name="Won M."/>
            <person name="Lee C.-M."/>
            <person name="Woen H.-Y."/>
            <person name="Kwon S.-W."/>
        </authorList>
    </citation>
    <scope>NUCLEOTIDE SEQUENCE [LARGE SCALE GENOMIC DNA]</scope>
    <source>
        <strain evidence="5">5413 J-13</strain>
    </source>
</reference>
<dbReference type="PANTHER" id="PTHR38593">
    <property type="entry name" value="BLR2558 PROTEIN"/>
    <property type="match status" value="1"/>
</dbReference>
<feature type="region of interest" description="Disordered" evidence="1">
    <location>
        <begin position="21"/>
        <end position="54"/>
    </location>
</feature>
<keyword evidence="2" id="KW-0732">Signal</keyword>
<sequence length="201" mass="22185">MKRMLFAPLCAVALLAATTSCTSNGDSVDQAQKTNEARHENATANTEMGDVKQDKKDFDSDFMTKAASGGMLEVELGRLVAQQGATPEGKQFGQHMVDDHSKANEELKALAARKNMTLPSTLGEDHREVLDDVTDEKGVDMDKKYLKEMVKDHEEDVKEYTEASVRASDPDIKAFAAKNVPILKEHLSMAQRMQAAVEQRK</sequence>
<organism evidence="4 5">
    <name type="scientific">Hymenobacter aerilatus</name>
    <dbReference type="NCBI Taxonomy" id="2932251"/>
    <lineage>
        <taxon>Bacteria</taxon>
        <taxon>Pseudomonadati</taxon>
        <taxon>Bacteroidota</taxon>
        <taxon>Cytophagia</taxon>
        <taxon>Cytophagales</taxon>
        <taxon>Hymenobacteraceae</taxon>
        <taxon>Hymenobacter</taxon>
    </lineage>
</organism>
<gene>
    <name evidence="4" type="ORF">MUN82_17005</name>
</gene>
<proteinExistence type="predicted"/>
<dbReference type="AlphaFoldDB" id="A0A8T9SS40"/>
<feature type="compositionally biased region" description="Polar residues" evidence="1">
    <location>
        <begin position="21"/>
        <end position="34"/>
    </location>
</feature>
<feature type="chain" id="PRO_5035912530" evidence="2">
    <location>
        <begin position="26"/>
        <end position="201"/>
    </location>
</feature>
<feature type="domain" description="DUF4142" evidence="3">
    <location>
        <begin position="59"/>
        <end position="193"/>
    </location>
</feature>
<dbReference type="Pfam" id="PF13628">
    <property type="entry name" value="DUF4142"/>
    <property type="match status" value="1"/>
</dbReference>